<organism evidence="1 2">
    <name type="scientific">Rhizopus azygosporus</name>
    <name type="common">Rhizopus microsporus var. azygosporus</name>
    <dbReference type="NCBI Taxonomy" id="86630"/>
    <lineage>
        <taxon>Eukaryota</taxon>
        <taxon>Fungi</taxon>
        <taxon>Fungi incertae sedis</taxon>
        <taxon>Mucoromycota</taxon>
        <taxon>Mucoromycotina</taxon>
        <taxon>Mucoromycetes</taxon>
        <taxon>Mucorales</taxon>
        <taxon>Mucorineae</taxon>
        <taxon>Rhizopodaceae</taxon>
        <taxon>Rhizopus</taxon>
    </lineage>
</organism>
<comment type="caution">
    <text evidence="1">The sequence shown here is derived from an EMBL/GenBank/DDBJ whole genome shotgun (WGS) entry which is preliminary data.</text>
</comment>
<dbReference type="InterPro" id="IPR029021">
    <property type="entry name" value="Prot-tyrosine_phosphatase-like"/>
</dbReference>
<evidence type="ECO:0000313" key="1">
    <source>
        <dbReference type="EMBL" id="RCH88387.1"/>
    </source>
</evidence>
<protein>
    <submittedName>
        <fullName evidence="1">Protein tyrosine phosphatase type IVA 1</fullName>
    </submittedName>
</protein>
<dbReference type="AlphaFoldDB" id="A0A367JEQ0"/>
<accession>A0A367JEQ0</accession>
<name>A0A367JEQ0_RHIAZ</name>
<dbReference type="OrthoDB" id="8048523at2759"/>
<proteinExistence type="predicted"/>
<keyword evidence="2" id="KW-1185">Reference proteome</keyword>
<reference evidence="1 2" key="1">
    <citation type="journal article" date="2018" name="G3 (Bethesda)">
        <title>Phylogenetic and Phylogenomic Definition of Rhizopus Species.</title>
        <authorList>
            <person name="Gryganskyi A.P."/>
            <person name="Golan J."/>
            <person name="Dolatabadi S."/>
            <person name="Mondo S."/>
            <person name="Robb S."/>
            <person name="Idnurm A."/>
            <person name="Muszewska A."/>
            <person name="Steczkiewicz K."/>
            <person name="Masonjones S."/>
            <person name="Liao H.L."/>
            <person name="Gajdeczka M.T."/>
            <person name="Anike F."/>
            <person name="Vuek A."/>
            <person name="Anishchenko I.M."/>
            <person name="Voigt K."/>
            <person name="de Hoog G.S."/>
            <person name="Smith M.E."/>
            <person name="Heitman J."/>
            <person name="Vilgalys R."/>
            <person name="Stajich J.E."/>
        </authorList>
    </citation>
    <scope>NUCLEOTIDE SEQUENCE [LARGE SCALE GENOMIC DNA]</scope>
    <source>
        <strain evidence="1 2">CBS 357.93</strain>
    </source>
</reference>
<dbReference type="STRING" id="86630.A0A367JEQ0"/>
<dbReference type="Proteomes" id="UP000252139">
    <property type="component" value="Unassembled WGS sequence"/>
</dbReference>
<feature type="non-terminal residue" evidence="1">
    <location>
        <position position="120"/>
    </location>
</feature>
<dbReference type="SUPFAM" id="SSF52799">
    <property type="entry name" value="(Phosphotyrosine protein) phosphatases II"/>
    <property type="match status" value="1"/>
</dbReference>
<dbReference type="PANTHER" id="PTHR23339">
    <property type="entry name" value="TYROSINE SPECIFIC PROTEIN PHOSPHATASE AND DUAL SPECIFICITY PROTEIN PHOSPHATASE"/>
    <property type="match status" value="1"/>
</dbReference>
<evidence type="ECO:0000313" key="2">
    <source>
        <dbReference type="Proteomes" id="UP000252139"/>
    </source>
</evidence>
<gene>
    <name evidence="1" type="primary">PTP4A1_3</name>
    <name evidence="1" type="ORF">CU097_002384</name>
</gene>
<sequence>MALSSSSILYKVKHQSCSNRCVVLDSSTESALNHYVENFVSLNISVVVRCCQPTYDPKALLDHGIKVVDLPFEDDGVPSPSVIDQWLDLANDQNTVIAVYCISGLKRVPGDGGHCSYRKK</sequence>
<dbReference type="InterPro" id="IPR050561">
    <property type="entry name" value="PTP"/>
</dbReference>
<dbReference type="Gene3D" id="3.90.190.10">
    <property type="entry name" value="Protein tyrosine phosphatase superfamily"/>
    <property type="match status" value="1"/>
</dbReference>
<dbReference type="EMBL" id="PJQL01001475">
    <property type="protein sequence ID" value="RCH88387.1"/>
    <property type="molecule type" value="Genomic_DNA"/>
</dbReference>